<name>A0A2C9LT65_BIOGL</name>
<evidence type="ECO:0008006" key="4">
    <source>
        <dbReference type="Google" id="ProtNLM"/>
    </source>
</evidence>
<protein>
    <recommendedName>
        <fullName evidence="4">WAP domain-containing protein</fullName>
    </recommendedName>
</protein>
<accession>A0A2C9LT65</accession>
<evidence type="ECO:0000313" key="2">
    <source>
        <dbReference type="EnsemblMetazoa" id="BGLB034559-PA"/>
    </source>
</evidence>
<gene>
    <name evidence="2" type="primary">106068370</name>
</gene>
<dbReference type="VEuPathDB" id="VectorBase:BGLAX_034501"/>
<reference evidence="2" key="1">
    <citation type="submission" date="2020-05" db="UniProtKB">
        <authorList>
            <consortium name="EnsemblMetazoa"/>
        </authorList>
    </citation>
    <scope>IDENTIFICATION</scope>
    <source>
        <strain evidence="2">BB02</strain>
    </source>
</reference>
<dbReference type="KEGG" id="bgt:106068370"/>
<sequence>MFGPVFLCVFTLSCFVLPVNGQYNSYSSYNSGQYQNYPEYPTTCNDLQCSPNECCVETHRAPVCVALKAGTTGNQLFCARYKKCADPGDCPTAAPCCVQALEPTFAKTCPRPQNYGSGYGLGYDSSYGYGSSYGSSYGYENEIDKTPLREGYCRASYDAGELCYLPLPGSEIANCPCKGALKCDTKLQPFVAGVCVA</sequence>
<evidence type="ECO:0000256" key="1">
    <source>
        <dbReference type="SAM" id="SignalP"/>
    </source>
</evidence>
<keyword evidence="1" id="KW-0732">Signal</keyword>
<feature type="signal peptide" evidence="1">
    <location>
        <begin position="1"/>
        <end position="21"/>
    </location>
</feature>
<dbReference type="RefSeq" id="XP_013083165.2">
    <property type="nucleotide sequence ID" value="XM_013227711.2"/>
</dbReference>
<dbReference type="EnsemblMetazoa" id="BGLB034559-RA">
    <property type="protein sequence ID" value="BGLB034559-PA"/>
    <property type="gene ID" value="BGLB034559"/>
</dbReference>
<evidence type="ECO:0000313" key="3">
    <source>
        <dbReference type="Proteomes" id="UP000076420"/>
    </source>
</evidence>
<dbReference type="VEuPathDB" id="VectorBase:BGLB034559"/>
<dbReference type="OrthoDB" id="6177796at2759"/>
<dbReference type="AlphaFoldDB" id="A0A2C9LT65"/>
<feature type="chain" id="PRO_5013039268" description="WAP domain-containing protein" evidence="1">
    <location>
        <begin position="22"/>
        <end position="197"/>
    </location>
</feature>
<proteinExistence type="predicted"/>
<organism evidence="2 3">
    <name type="scientific">Biomphalaria glabrata</name>
    <name type="common">Bloodfluke planorb</name>
    <name type="synonym">Freshwater snail</name>
    <dbReference type="NCBI Taxonomy" id="6526"/>
    <lineage>
        <taxon>Eukaryota</taxon>
        <taxon>Metazoa</taxon>
        <taxon>Spiralia</taxon>
        <taxon>Lophotrochozoa</taxon>
        <taxon>Mollusca</taxon>
        <taxon>Gastropoda</taxon>
        <taxon>Heterobranchia</taxon>
        <taxon>Euthyneura</taxon>
        <taxon>Panpulmonata</taxon>
        <taxon>Hygrophila</taxon>
        <taxon>Lymnaeoidea</taxon>
        <taxon>Planorbidae</taxon>
        <taxon>Biomphalaria</taxon>
    </lineage>
</organism>
<dbReference type="Proteomes" id="UP000076420">
    <property type="component" value="Unassembled WGS sequence"/>
</dbReference>